<gene>
    <name evidence="11" type="ORF">NAEGRDRAFT_72850</name>
</gene>
<comment type="subcellular location">
    <subcellularLocation>
        <location evidence="1">Membrane</location>
        <topology evidence="1">Single-pass membrane protein</topology>
    </subcellularLocation>
</comment>
<dbReference type="CDD" id="cd09917">
    <property type="entry name" value="F-box_SF"/>
    <property type="match status" value="1"/>
</dbReference>
<dbReference type="RefSeq" id="XP_002672157.1">
    <property type="nucleotide sequence ID" value="XM_002672111.1"/>
</dbReference>
<keyword evidence="3" id="KW-0812">Transmembrane</keyword>
<proteinExistence type="predicted"/>
<sequence length="347" mass="39815">MAQHLPAELINLIMEFCDQYEIIHFTAVCRCWHECIEVRQLKFSSRLMIDRWMECRRWFNTCLSSSHSLVCGYTSNRVGVALQKITKPFENLKIVKLYGQELPSQERLNSEGVAALFNCGAFENVEEWHLESQNIRSTSFLKGHEKKIRVLNLNDNDIEMLELEYFTKLKELHLRCNNLHSPSIIQQISECKSQLTCLDLSMNSFSLQHVELIAANETLNHSLRKLNLSGSEFSGPVLKLLSRFTNLTHLTLKWMYCTNPTDVNLSSDVAKFVACLAKLTSLNFANNKTMLTRILKAISNSSSMKNLTYLNLSSSGVKEEDLIEISRYQFTCQKSKYDKSDLSGCIL</sequence>
<evidence type="ECO:0000256" key="3">
    <source>
        <dbReference type="ARBA" id="ARBA00022692"/>
    </source>
</evidence>
<dbReference type="EMBL" id="GG738900">
    <property type="protein sequence ID" value="EFC39413.1"/>
    <property type="molecule type" value="Genomic_DNA"/>
</dbReference>
<evidence type="ECO:0000259" key="10">
    <source>
        <dbReference type="SMART" id="SM00256"/>
    </source>
</evidence>
<dbReference type="InterPro" id="IPR001810">
    <property type="entry name" value="F-box_dom"/>
</dbReference>
<evidence type="ECO:0000256" key="4">
    <source>
        <dbReference type="ARBA" id="ARBA00022729"/>
    </source>
</evidence>
<dbReference type="PANTHER" id="PTHR27000">
    <property type="entry name" value="LEUCINE-RICH REPEAT RECEPTOR-LIKE PROTEIN KINASE FAMILY PROTEIN-RELATED"/>
    <property type="match status" value="1"/>
</dbReference>
<accession>D2VV08</accession>
<evidence type="ECO:0000256" key="5">
    <source>
        <dbReference type="ARBA" id="ARBA00022737"/>
    </source>
</evidence>
<evidence type="ECO:0000256" key="6">
    <source>
        <dbReference type="ARBA" id="ARBA00022989"/>
    </source>
</evidence>
<name>D2VV08_NAEGR</name>
<dbReference type="Pfam" id="PF13516">
    <property type="entry name" value="LRR_6"/>
    <property type="match status" value="1"/>
</dbReference>
<dbReference type="InterPro" id="IPR032675">
    <property type="entry name" value="LRR_dom_sf"/>
</dbReference>
<keyword evidence="8" id="KW-0675">Receptor</keyword>
<dbReference type="SUPFAM" id="SSF52047">
    <property type="entry name" value="RNI-like"/>
    <property type="match status" value="1"/>
</dbReference>
<keyword evidence="5" id="KW-0677">Repeat</keyword>
<evidence type="ECO:0000256" key="9">
    <source>
        <dbReference type="ARBA" id="ARBA00023180"/>
    </source>
</evidence>
<dbReference type="GeneID" id="8853558"/>
<dbReference type="PANTHER" id="PTHR27000:SF642">
    <property type="entry name" value="INACTIVE LEUCINE-RICH REPEAT RECEPTOR KINASE XIAO-RELATED"/>
    <property type="match status" value="1"/>
</dbReference>
<keyword evidence="6" id="KW-1133">Transmembrane helix</keyword>
<dbReference type="GO" id="GO:0016020">
    <property type="term" value="C:membrane"/>
    <property type="evidence" value="ECO:0007669"/>
    <property type="project" value="UniProtKB-SubCell"/>
</dbReference>
<dbReference type="AlphaFoldDB" id="D2VV08"/>
<evidence type="ECO:0000256" key="2">
    <source>
        <dbReference type="ARBA" id="ARBA00022614"/>
    </source>
</evidence>
<evidence type="ECO:0000313" key="11">
    <source>
        <dbReference type="EMBL" id="EFC39413.1"/>
    </source>
</evidence>
<keyword evidence="7" id="KW-0472">Membrane</keyword>
<dbReference type="Proteomes" id="UP000006671">
    <property type="component" value="Unassembled WGS sequence"/>
</dbReference>
<dbReference type="SMART" id="SM00256">
    <property type="entry name" value="FBOX"/>
    <property type="match status" value="1"/>
</dbReference>
<feature type="domain" description="F-box" evidence="10">
    <location>
        <begin position="5"/>
        <end position="45"/>
    </location>
</feature>
<reference evidence="11 12" key="1">
    <citation type="journal article" date="2010" name="Cell">
        <title>The genome of Naegleria gruberi illuminates early eukaryotic versatility.</title>
        <authorList>
            <person name="Fritz-Laylin L.K."/>
            <person name="Prochnik S.E."/>
            <person name="Ginger M.L."/>
            <person name="Dacks J.B."/>
            <person name="Carpenter M.L."/>
            <person name="Field M.C."/>
            <person name="Kuo A."/>
            <person name="Paredez A."/>
            <person name="Chapman J."/>
            <person name="Pham J."/>
            <person name="Shu S."/>
            <person name="Neupane R."/>
            <person name="Cipriano M."/>
            <person name="Mancuso J."/>
            <person name="Tu H."/>
            <person name="Salamov A."/>
            <person name="Lindquist E."/>
            <person name="Shapiro H."/>
            <person name="Lucas S."/>
            <person name="Grigoriev I.V."/>
            <person name="Cande W.Z."/>
            <person name="Fulton C."/>
            <person name="Rokhsar D.S."/>
            <person name="Dawson S.C."/>
        </authorList>
    </citation>
    <scope>NUCLEOTIDE SEQUENCE [LARGE SCALE GENOMIC DNA]</scope>
    <source>
        <strain evidence="11 12">NEG-M</strain>
    </source>
</reference>
<evidence type="ECO:0000256" key="1">
    <source>
        <dbReference type="ARBA" id="ARBA00004167"/>
    </source>
</evidence>
<dbReference type="VEuPathDB" id="AmoebaDB:NAEGRDRAFT_72850"/>
<dbReference type="Gene3D" id="3.80.10.10">
    <property type="entry name" value="Ribonuclease Inhibitor"/>
    <property type="match status" value="1"/>
</dbReference>
<keyword evidence="9" id="KW-0325">Glycoprotein</keyword>
<dbReference type="OrthoDB" id="676979at2759"/>
<dbReference type="InParanoid" id="D2VV08"/>
<dbReference type="SUPFAM" id="SSF81383">
    <property type="entry name" value="F-box domain"/>
    <property type="match status" value="1"/>
</dbReference>
<keyword evidence="2" id="KW-0433">Leucine-rich repeat</keyword>
<evidence type="ECO:0000256" key="7">
    <source>
        <dbReference type="ARBA" id="ARBA00023136"/>
    </source>
</evidence>
<keyword evidence="12" id="KW-1185">Reference proteome</keyword>
<evidence type="ECO:0000256" key="8">
    <source>
        <dbReference type="ARBA" id="ARBA00023170"/>
    </source>
</evidence>
<organism evidence="12">
    <name type="scientific">Naegleria gruberi</name>
    <name type="common">Amoeba</name>
    <dbReference type="NCBI Taxonomy" id="5762"/>
    <lineage>
        <taxon>Eukaryota</taxon>
        <taxon>Discoba</taxon>
        <taxon>Heterolobosea</taxon>
        <taxon>Tetramitia</taxon>
        <taxon>Eutetramitia</taxon>
        <taxon>Vahlkampfiidae</taxon>
        <taxon>Naegleria</taxon>
    </lineage>
</organism>
<protein>
    <recommendedName>
        <fullName evidence="10">F-box domain-containing protein</fullName>
    </recommendedName>
</protein>
<dbReference type="Pfam" id="PF00646">
    <property type="entry name" value="F-box"/>
    <property type="match status" value="1"/>
</dbReference>
<dbReference type="KEGG" id="ngr:NAEGRDRAFT_72850"/>
<dbReference type="InterPro" id="IPR036047">
    <property type="entry name" value="F-box-like_dom_sf"/>
</dbReference>
<dbReference type="InterPro" id="IPR001611">
    <property type="entry name" value="Leu-rich_rpt"/>
</dbReference>
<evidence type="ECO:0000313" key="12">
    <source>
        <dbReference type="Proteomes" id="UP000006671"/>
    </source>
</evidence>
<keyword evidence="4" id="KW-0732">Signal</keyword>